<sequence length="80" mass="8553">MLDRVAAAAGVRSDDLLARWTATRTRSIVPIVASRTPERLARVLSSTRDAAFDPAVEQLIAALDPAGSLSRALLDPDPAW</sequence>
<dbReference type="RefSeq" id="WP_284253864.1">
    <property type="nucleotide sequence ID" value="NZ_BSVB01000001.1"/>
</dbReference>
<gene>
    <name evidence="1" type="ORF">GCM10025881_18340</name>
</gene>
<protein>
    <submittedName>
        <fullName evidence="1">Uncharacterized protein</fullName>
    </submittedName>
</protein>
<comment type="caution">
    <text evidence="1">The sequence shown here is derived from an EMBL/GenBank/DDBJ whole genome shotgun (WGS) entry which is preliminary data.</text>
</comment>
<keyword evidence="2" id="KW-1185">Reference proteome</keyword>
<reference evidence="2" key="1">
    <citation type="journal article" date="2019" name="Int. J. Syst. Evol. Microbiol.">
        <title>The Global Catalogue of Microorganisms (GCM) 10K type strain sequencing project: providing services to taxonomists for standard genome sequencing and annotation.</title>
        <authorList>
            <consortium name="The Broad Institute Genomics Platform"/>
            <consortium name="The Broad Institute Genome Sequencing Center for Infectious Disease"/>
            <person name="Wu L."/>
            <person name="Ma J."/>
        </authorList>
    </citation>
    <scope>NUCLEOTIDE SEQUENCE [LARGE SCALE GENOMIC DNA]</scope>
    <source>
        <strain evidence="2">NBRC 108894</strain>
    </source>
</reference>
<evidence type="ECO:0000313" key="2">
    <source>
        <dbReference type="Proteomes" id="UP001157034"/>
    </source>
</evidence>
<dbReference type="EMBL" id="BSVB01000001">
    <property type="protein sequence ID" value="GMA95010.1"/>
    <property type="molecule type" value="Genomic_DNA"/>
</dbReference>
<organism evidence="1 2">
    <name type="scientific">Pseudolysinimonas kribbensis</name>
    <dbReference type="NCBI Taxonomy" id="433641"/>
    <lineage>
        <taxon>Bacteria</taxon>
        <taxon>Bacillati</taxon>
        <taxon>Actinomycetota</taxon>
        <taxon>Actinomycetes</taxon>
        <taxon>Micrococcales</taxon>
        <taxon>Microbacteriaceae</taxon>
        <taxon>Pseudolysinimonas</taxon>
    </lineage>
</organism>
<evidence type="ECO:0000313" key="1">
    <source>
        <dbReference type="EMBL" id="GMA95010.1"/>
    </source>
</evidence>
<dbReference type="Proteomes" id="UP001157034">
    <property type="component" value="Unassembled WGS sequence"/>
</dbReference>
<name>A0ABQ6K303_9MICO</name>
<proteinExistence type="predicted"/>
<accession>A0ABQ6K303</accession>